<dbReference type="Pfam" id="PF03382">
    <property type="entry name" value="DUF285"/>
    <property type="match status" value="4"/>
</dbReference>
<organism evidence="2 3">
    <name type="scientific">Mycoplasma yeatsii 13926</name>
    <dbReference type="NCBI Taxonomy" id="1188240"/>
    <lineage>
        <taxon>Bacteria</taxon>
        <taxon>Bacillati</taxon>
        <taxon>Mycoplasmatota</taxon>
        <taxon>Mollicutes</taxon>
        <taxon>Mycoplasmataceae</taxon>
        <taxon>Mycoplasma</taxon>
    </lineage>
</organism>
<evidence type="ECO:0000313" key="3">
    <source>
        <dbReference type="Proteomes" id="UP000015348"/>
    </source>
</evidence>
<protein>
    <recommendedName>
        <fullName evidence="4">PARCEL domain-containing protein</fullName>
    </recommendedName>
</protein>
<accession>S6G3K6</accession>
<dbReference type="AlphaFoldDB" id="S6G3K6"/>
<dbReference type="EMBL" id="AORK01000014">
    <property type="protein sequence ID" value="EOA07286.1"/>
    <property type="molecule type" value="Genomic_DNA"/>
</dbReference>
<dbReference type="eggNOG" id="COG2849">
    <property type="taxonomic scope" value="Bacteria"/>
</dbReference>
<dbReference type="RefSeq" id="WP_004428439.1">
    <property type="nucleotide sequence ID" value="NZ_AORK01000014.1"/>
</dbReference>
<reference evidence="2 3" key="1">
    <citation type="journal article" date="2013" name="Genome Announc.">
        <title>Draft Genome Sequences of Mycoplasma auris and Mycoplasma yeatsii, Two Species of the Ear Canal of Caprinae.</title>
        <authorList>
            <person name="Dordet-Frisoni E."/>
            <person name="Baranowski E."/>
            <person name="Barre A."/>
            <person name="Blanchard A."/>
            <person name="Breton M."/>
            <person name="Couture C."/>
            <person name="Dupuy V."/>
            <person name="Gaurivaud P."/>
            <person name="Jacob D."/>
            <person name="Lemaitre C."/>
            <person name="Manso-Silvan L."/>
            <person name="Nikolski M."/>
            <person name="Nouvel L.X."/>
            <person name="Poumarat F."/>
            <person name="Sirand-Pugnet P."/>
            <person name="Thebault P."/>
            <person name="Theil S."/>
            <person name="Thiaucourt F."/>
            <person name="Citti C."/>
            <person name="Tardy F."/>
        </authorList>
    </citation>
    <scope>NUCLEOTIDE SEQUENCE [LARGE SCALE GENOMIC DNA]</scope>
    <source>
        <strain evidence="2 3">13926</strain>
    </source>
</reference>
<name>S6G3K6_9MOLU</name>
<evidence type="ECO:0000256" key="1">
    <source>
        <dbReference type="SAM" id="SignalP"/>
    </source>
</evidence>
<feature type="signal peptide" evidence="1">
    <location>
        <begin position="1"/>
        <end position="22"/>
    </location>
</feature>
<comment type="caution">
    <text evidence="2">The sequence shown here is derived from an EMBL/GenBank/DDBJ whole genome shotgun (WGS) entry which is preliminary data.</text>
</comment>
<gene>
    <name evidence="2" type="ORF">MYEA_3510</name>
</gene>
<dbReference type="PATRIC" id="fig|1188240.3.peg.357"/>
<evidence type="ECO:0008006" key="4">
    <source>
        <dbReference type="Google" id="ProtNLM"/>
    </source>
</evidence>
<dbReference type="InterPro" id="IPR005046">
    <property type="entry name" value="DUF285"/>
</dbReference>
<feature type="chain" id="PRO_5004538396" description="PARCEL domain-containing protein" evidence="1">
    <location>
        <begin position="23"/>
        <end position="1009"/>
    </location>
</feature>
<proteinExistence type="predicted"/>
<dbReference type="NCBIfam" id="TIGR02167">
    <property type="entry name" value="Liste_lipo_26"/>
    <property type="match status" value="1"/>
</dbReference>
<keyword evidence="1" id="KW-0732">Signal</keyword>
<dbReference type="OrthoDB" id="393950at2"/>
<dbReference type="InterPro" id="IPR011889">
    <property type="entry name" value="Liste_lipo_26"/>
</dbReference>
<dbReference type="Proteomes" id="UP000015348">
    <property type="component" value="Unassembled WGS sequence"/>
</dbReference>
<evidence type="ECO:0000313" key="2">
    <source>
        <dbReference type="EMBL" id="EOA07286.1"/>
    </source>
</evidence>
<sequence length="1009" mass="116900">MKLKTLKLRTLFLTLVGFSASAPFIMSNISHTHIDDNDVTLIRNYIKTKEEEYKQLLTFTNQLKDKLNNLDTKVEKSIKRSDEQYKKLLDIFNDQLVNFTKFKYNSTIYVLAAIDKTTNEFVELENYTIDPNKHNKIEKIEKVATANISETSEQVKIISQKINSLSKVLSNVVEKTISIINEVFKEFEQLNNFINRTINQQKIIDLVGSSDEEIWRSLSLQEKIDLIKNKVDNISHASLDITKRIQDASEYKERLEDKLNGFSSSTTELSLKIKKYWNLIIKHKFKQTDKVETAINYIKEILTQEELSKIGFLRTRSNENIERETITFFIVQTNQDGSQKTKTVVLDEVKFTYDDEFIKSIRTRVDELFKDITLPKDKIVIKNSELLDIIKNNFSNEKEKLAIHLKDINDYNKKVEDKIEIKYSYDSEVYTYKIPERKIQTIKPTVYLDENNKIQKTFDIDLSTDKYFSVEHIKEIGYFKDESSNLIKAARMPVNVITVPDKLPEEIESTESMFEGAIDFNGNLSSWDVSNVRVMKNMFKKTKGFNGDISSWNVSNVIDTSGMFHQATAFNRPINSWSHKTRNIENMESMFEKATVFDQNLSDWNTSKVTNMKSLFKNAEQFNGNITAWNTENAINMGHMFEEAVKFDKDLTKWNVSKVKYMNHMFVNTTISTSLSEWSNKISSLEEIEYMFKKSKFDRNEKKSVSSWNISSIKSLKGLFQGSDYNLNLNGKFSETMSNVIDFSYMFSNESKFNQEIKNWDLSSAITVEEMFSGNEIFNQKLDTLKNTNKLKNVSGMLKNAVNFNEPINFDIQNVTDMSEMFYGAKSLTDKALVGTEQWKTQSKNVETVRSMFANTEKFEGKSLDQNFDFENVRDFSSTFQNAKAFNGAITRWQIVKFRNDKCAFNVNMENMFNNAASFNQSLGISWRSKLNCVENINGMFNGATSFNQNISQWSLPTILGRILQTENGSFIEVRGNNNYKFFNEKGHKDFTLASGNLPKGMQKIEGIR</sequence>